<dbReference type="Pfam" id="PF01617">
    <property type="entry name" value="Surface_Ag_2"/>
    <property type="match status" value="1"/>
</dbReference>
<keyword evidence="1" id="KW-1133">Transmembrane helix</keyword>
<protein>
    <submittedName>
        <fullName evidence="3">P44/Msp2 family outer membrane protein</fullName>
    </submittedName>
</protein>
<dbReference type="SUPFAM" id="SSF56925">
    <property type="entry name" value="OMPA-like"/>
    <property type="match status" value="1"/>
</dbReference>
<keyword evidence="1" id="KW-0812">Transmembrane</keyword>
<accession>A0A7H9DZF2</accession>
<proteinExistence type="predicted"/>
<dbReference type="Gene3D" id="2.40.160.20">
    <property type="match status" value="1"/>
</dbReference>
<evidence type="ECO:0000313" key="4">
    <source>
        <dbReference type="Proteomes" id="UP000510938"/>
    </source>
</evidence>
<dbReference type="RefSeq" id="WP_180843489.1">
    <property type="nucleotide sequence ID" value="NZ_CP046639.1"/>
</dbReference>
<evidence type="ECO:0000313" key="3">
    <source>
        <dbReference type="EMBL" id="QLL66938.1"/>
    </source>
</evidence>
<keyword evidence="1" id="KW-0472">Membrane</keyword>
<name>A0A7H9DZF2_ANAPH</name>
<dbReference type="InterPro" id="IPR011250">
    <property type="entry name" value="OMP/PagP_B-barrel"/>
</dbReference>
<evidence type="ECO:0000256" key="1">
    <source>
        <dbReference type="SAM" id="Phobius"/>
    </source>
</evidence>
<evidence type="ECO:0000259" key="2">
    <source>
        <dbReference type="Pfam" id="PF01617"/>
    </source>
</evidence>
<feature type="domain" description="Msp4/OMP-like" evidence="2">
    <location>
        <begin position="53"/>
        <end position="426"/>
    </location>
</feature>
<feature type="transmembrane region" description="Helical" evidence="1">
    <location>
        <begin position="21"/>
        <end position="39"/>
    </location>
</feature>
<dbReference type="Proteomes" id="UP000510938">
    <property type="component" value="Chromosome"/>
</dbReference>
<gene>
    <name evidence="3" type="ORF">O998_04155</name>
</gene>
<reference evidence="3 4" key="1">
    <citation type="submission" date="2019-12" db="EMBL/GenBank/DDBJ databases">
        <title>A sheep strain of Anaplasma phagocytophilum contains multiple genomes.</title>
        <authorList>
            <person name="Barbet A.F."/>
            <person name="Crosby F.L."/>
            <person name="Eskeland S."/>
            <person name="Stuen S."/>
            <person name="Granquist E.G."/>
            <person name="Munderloh U.G."/>
        </authorList>
    </citation>
    <scope>NUCLEOTIDE SEQUENCE [LARGE SCALE GENOMIC DNA]</scope>
    <source>
        <strain evidence="3 4">Norway Variant 1</strain>
    </source>
</reference>
<dbReference type="InterPro" id="IPR002566">
    <property type="entry name" value="Msp4_OMP-like"/>
</dbReference>
<organism evidence="3 4">
    <name type="scientific">Anaplasma phagocytophilum str. Norway variant1</name>
    <dbReference type="NCBI Taxonomy" id="1392506"/>
    <lineage>
        <taxon>Bacteria</taxon>
        <taxon>Pseudomonadati</taxon>
        <taxon>Pseudomonadota</taxon>
        <taxon>Alphaproteobacteria</taxon>
        <taxon>Rickettsiales</taxon>
        <taxon>Anaplasmataceae</taxon>
        <taxon>Anaplasma</taxon>
        <taxon>phagocytophilum group</taxon>
    </lineage>
</organism>
<sequence>MKHVVCRNCVGYVKGLMVRSVYKQVLSVASAILLMLIMGEDAQAIGHKAADPQNFYVALGYAPAFSRIRDFYISGDAKSALVMPYLKIKEEDVRAQGGGVDWNAPNPNVEFESDALMSWEGSLGYKIKGGRIEIEVGHEKFRARVSHDSGGEIHDEAVYVFMPPRALPYFVLRGSSERLKSELSSVTEEEILTFAKGLADQRPDINRKICYKARVGGANDWDRSVKTACQDSSKGQDIGGLHAFLKSAIREYSMWTLEGTNGGSRVANVGDMVKHINERLTPEEKEALSGILAIATGYGRTIEINSISLTSVMVNACFDQNVKSMQGISAYACMGFGSNLVEVVDKHITHKFAYRLKAGLSYQILSGVSAFVGGFYHHVIGNGVYDELPLKRIGKDFRKADRNQYEAVANFDMSYMGTEFGIRWAF</sequence>
<dbReference type="EMBL" id="CP046639">
    <property type="protein sequence ID" value="QLL66938.1"/>
    <property type="molecule type" value="Genomic_DNA"/>
</dbReference>
<dbReference type="AlphaFoldDB" id="A0A7H9DZF2"/>